<reference evidence="12" key="1">
    <citation type="submission" date="2020-01" db="EMBL/GenBank/DDBJ databases">
        <authorList>
            <consortium name="DOE Joint Genome Institute"/>
            <person name="Haridas S."/>
            <person name="Albert R."/>
            <person name="Binder M."/>
            <person name="Bloem J."/>
            <person name="Labutti K."/>
            <person name="Salamov A."/>
            <person name="Andreopoulos B."/>
            <person name="Baker S.E."/>
            <person name="Barry K."/>
            <person name="Bills G."/>
            <person name="Bluhm B.H."/>
            <person name="Cannon C."/>
            <person name="Castanera R."/>
            <person name="Culley D.E."/>
            <person name="Daum C."/>
            <person name="Ezra D."/>
            <person name="Gonzalez J.B."/>
            <person name="Henrissat B."/>
            <person name="Kuo A."/>
            <person name="Liang C."/>
            <person name="Lipzen A."/>
            <person name="Lutzoni F."/>
            <person name="Magnuson J."/>
            <person name="Mondo S."/>
            <person name="Nolan M."/>
            <person name="Ohm R."/>
            <person name="Pangilinan J."/>
            <person name="Park H.-J."/>
            <person name="Ramirez L."/>
            <person name="Alfaro M."/>
            <person name="Sun H."/>
            <person name="Tritt A."/>
            <person name="Yoshinaga Y."/>
            <person name="Zwiers L.-H."/>
            <person name="Turgeon B.G."/>
            <person name="Goodwin S.B."/>
            <person name="Spatafora J.W."/>
            <person name="Crous P.W."/>
            <person name="Grigoriev I.V."/>
        </authorList>
    </citation>
    <scope>NUCLEOTIDE SEQUENCE</scope>
    <source>
        <strain evidence="12">CBS 342.82</strain>
    </source>
</reference>
<evidence type="ECO:0000256" key="3">
    <source>
        <dbReference type="ARBA" id="ARBA00019614"/>
    </source>
</evidence>
<dbReference type="PANTHER" id="PTHR13224:SF6">
    <property type="entry name" value="MEDIATOR OF RNA POLYMERASE II TRANSCRIPTION SUBUNIT 16"/>
    <property type="match status" value="1"/>
</dbReference>
<dbReference type="AlphaFoldDB" id="A0A6J3MEK5"/>
<dbReference type="InterPro" id="IPR021665">
    <property type="entry name" value="Mediator_Med16_N"/>
</dbReference>
<accession>A0A6J3MEK5</accession>
<evidence type="ECO:0000256" key="7">
    <source>
        <dbReference type="ARBA" id="ARBA00023242"/>
    </source>
</evidence>
<evidence type="ECO:0000256" key="6">
    <source>
        <dbReference type="ARBA" id="ARBA00023163"/>
    </source>
</evidence>
<dbReference type="Proteomes" id="UP000504637">
    <property type="component" value="Unplaced"/>
</dbReference>
<reference evidence="12" key="2">
    <citation type="submission" date="2020-04" db="EMBL/GenBank/DDBJ databases">
        <authorList>
            <consortium name="NCBI Genome Project"/>
        </authorList>
    </citation>
    <scope>NUCLEOTIDE SEQUENCE</scope>
    <source>
        <strain evidence="12">CBS 342.82</strain>
    </source>
</reference>
<gene>
    <name evidence="9" type="primary">MED16</name>
    <name evidence="12" type="ORF">K489DRAFT_407174</name>
</gene>
<evidence type="ECO:0000313" key="12">
    <source>
        <dbReference type="RefSeq" id="XP_033463471.1"/>
    </source>
</evidence>
<dbReference type="GO" id="GO:0045893">
    <property type="term" value="P:positive regulation of DNA-templated transcription"/>
    <property type="evidence" value="ECO:0007669"/>
    <property type="project" value="TreeGrafter"/>
</dbReference>
<reference evidence="12" key="3">
    <citation type="submission" date="2025-08" db="UniProtKB">
        <authorList>
            <consortium name="RefSeq"/>
        </authorList>
    </citation>
    <scope>IDENTIFICATION</scope>
    <source>
        <strain evidence="12">CBS 342.82</strain>
    </source>
</reference>
<evidence type="ECO:0000256" key="8">
    <source>
        <dbReference type="ARBA" id="ARBA00032015"/>
    </source>
</evidence>
<proteinExistence type="inferred from homology"/>
<comment type="function">
    <text evidence="9">Component of the Mediator complex, a coactivator involved in the regulated transcription of nearly all RNA polymerase II-dependent genes. Mediator functions as a bridge to convey information from gene-specific regulatory proteins to the basal RNA polymerase II transcription machinery. Mediator is recruited to promoters by direct interactions with regulatory proteins and serves as a scaffold for the assembly of a functional preinitiation complex with RNA polymerase II and the general transcription factors.</text>
</comment>
<comment type="similarity">
    <text evidence="2 9">Belongs to the Mediator complex subunit 16 family.</text>
</comment>
<evidence type="ECO:0000256" key="1">
    <source>
        <dbReference type="ARBA" id="ARBA00004123"/>
    </source>
</evidence>
<sequence>MPAMMDTTMDDSMVDLFGEAGDSLTVTPMPMPLPGPLLLRISEMQGCGCCTKLAWSHMGNIAHITSDGTKLNFRSLVRDKRSRGWKLSKKSQHVVDAPTGRRFVHIQFNRMGSDLAVIDDSGLVHLYASLNMLGLIGVDPSFDDDSQTGLGAIVGLHWLPTPIDLKRQSVSPATKVGDKWVANPQAPVVHTSKLRNPNDGRQALLHVSRNSKLTLLYQSESAWKATSTVLEPVESSDQVITHAAINEHGDHAIVVTHDLSSRFRIYQVGINWNAPQSRQPNQIVPVSPNLEVTHLSVVDNIHSQHSSAAILTLLRVLPAVADSGHGTSSPTTILAGFTHAIPSSGLQTPPAFSVLAHWHVDNAQPALHESFKKMKTGPDTSSSLDQVTVLRRQPDIITNKVIVSLDVPLTSEAVVALLASDGTLDFRDRFTMNNSLEPYGDSTQVTSLAQSGFEHVSEQHHLHVATSIDGCCLVVAEADDTMIIKSMVFRYGWHATNDGLVDNQALIEAGAICIARQYVLSCYANASGDESLALIPTQATQETRALINAMIVRTLTPYIDLALLDATKQRGITMDSGMFRCMSAQLAIGTDYKTGRRSFPGQFAHITLSMRSLNASSFITQELINRMPRPAGTKPVIPPDVAVSFKGHMKWTLNLAVAIVTTLMRVKQEVADNSETTAPQTIAKLTADTSTPFAHILISSPTRFMLRILAQMVSRYLEMANQNLPRTQSEYDKTQLNDLISEMSQFPFKLNLFEALMTEFDSAIRSVYTKSGTTTERRAEIEWALMCTGTIPPEFRPAIDMLLQTSLPKLLEGADLGKLHLWDTSSIAQSQIGLAADGKRYDVVRKTQLLDTMKLRVCRRCGSETEDIPLKDAHETPAWLRAEGRYCICKSHWRLAV</sequence>
<name>A0A6J3MEK5_9PEZI</name>
<dbReference type="RefSeq" id="XP_033463471.1">
    <property type="nucleotide sequence ID" value="XM_033607339.1"/>
</dbReference>
<feature type="domain" description="Mediator complex subunit Med16 N-terminal" evidence="10">
    <location>
        <begin position="197"/>
        <end position="455"/>
    </location>
</feature>
<evidence type="ECO:0000313" key="11">
    <source>
        <dbReference type="Proteomes" id="UP000504637"/>
    </source>
</evidence>
<keyword evidence="11" id="KW-1185">Reference proteome</keyword>
<keyword evidence="4 9" id="KW-0805">Transcription regulation</keyword>
<organism evidence="12">
    <name type="scientific">Dissoconium aciculare CBS 342.82</name>
    <dbReference type="NCBI Taxonomy" id="1314786"/>
    <lineage>
        <taxon>Eukaryota</taxon>
        <taxon>Fungi</taxon>
        <taxon>Dikarya</taxon>
        <taxon>Ascomycota</taxon>
        <taxon>Pezizomycotina</taxon>
        <taxon>Dothideomycetes</taxon>
        <taxon>Dothideomycetidae</taxon>
        <taxon>Mycosphaerellales</taxon>
        <taxon>Dissoconiaceae</taxon>
        <taxon>Dissoconium</taxon>
    </lineage>
</organism>
<comment type="subunit">
    <text evidence="9">Component of the Mediator complex.</text>
</comment>
<evidence type="ECO:0000259" key="10">
    <source>
        <dbReference type="Pfam" id="PF11635"/>
    </source>
</evidence>
<evidence type="ECO:0000256" key="4">
    <source>
        <dbReference type="ARBA" id="ARBA00023015"/>
    </source>
</evidence>
<evidence type="ECO:0000256" key="9">
    <source>
        <dbReference type="RuleBase" id="RU364149"/>
    </source>
</evidence>
<keyword evidence="5 9" id="KW-0010">Activator</keyword>
<evidence type="ECO:0000256" key="5">
    <source>
        <dbReference type="ARBA" id="ARBA00023159"/>
    </source>
</evidence>
<dbReference type="InterPro" id="IPR048338">
    <property type="entry name" value="Mediator_Med16"/>
</dbReference>
<evidence type="ECO:0000256" key="2">
    <source>
        <dbReference type="ARBA" id="ARBA00006543"/>
    </source>
</evidence>
<dbReference type="Pfam" id="PF11635">
    <property type="entry name" value="Med16_N"/>
    <property type="match status" value="1"/>
</dbReference>
<dbReference type="PANTHER" id="PTHR13224">
    <property type="entry name" value="THYROID HORMONE RECEPTOR-ASSOCIATED PROTEIN-RELATED"/>
    <property type="match status" value="1"/>
</dbReference>
<dbReference type="GO" id="GO:0016592">
    <property type="term" value="C:mediator complex"/>
    <property type="evidence" value="ECO:0007669"/>
    <property type="project" value="InterPro"/>
</dbReference>
<comment type="subcellular location">
    <subcellularLocation>
        <location evidence="1 9">Nucleus</location>
    </subcellularLocation>
</comment>
<dbReference type="OrthoDB" id="4139168at2759"/>
<keyword evidence="6 9" id="KW-0804">Transcription</keyword>
<keyword evidence="7 9" id="KW-0539">Nucleus</keyword>
<protein>
    <recommendedName>
        <fullName evidence="3 9">Mediator of RNA polymerase II transcription subunit 16</fullName>
    </recommendedName>
    <alternativeName>
        <fullName evidence="8 9">Mediator complex subunit 16</fullName>
    </alternativeName>
</protein>